<dbReference type="Pfam" id="PF02065">
    <property type="entry name" value="Melibiase"/>
    <property type="match status" value="1"/>
</dbReference>
<dbReference type="GO" id="GO:0016052">
    <property type="term" value="P:carbohydrate catabolic process"/>
    <property type="evidence" value="ECO:0007669"/>
    <property type="project" value="InterPro"/>
</dbReference>
<dbReference type="PIRSF" id="PIRSF005536">
    <property type="entry name" value="Agal"/>
    <property type="match status" value="1"/>
</dbReference>
<evidence type="ECO:0000313" key="11">
    <source>
        <dbReference type="Proteomes" id="UP000419138"/>
    </source>
</evidence>
<dbReference type="EC" id="3.2.1.22" evidence="2 5"/>
<dbReference type="Gene3D" id="2.70.98.60">
    <property type="entry name" value="alpha-galactosidase from lactobacil brevis"/>
    <property type="match status" value="1"/>
</dbReference>
<dbReference type="EMBL" id="VCLA01000026">
    <property type="protein sequence ID" value="MQS99354.1"/>
    <property type="molecule type" value="Genomic_DNA"/>
</dbReference>
<feature type="binding site" evidence="7">
    <location>
        <position position="173"/>
    </location>
    <ligand>
        <name>substrate</name>
    </ligand>
</feature>
<evidence type="ECO:0000256" key="1">
    <source>
        <dbReference type="ARBA" id="ARBA00001255"/>
    </source>
</evidence>
<feature type="binding site" evidence="7">
    <location>
        <position position="520"/>
    </location>
    <ligand>
        <name>substrate</name>
    </ligand>
</feature>
<feature type="domain" description="Glycosyl hydrolase family 36 C-terminal" evidence="8">
    <location>
        <begin position="627"/>
        <end position="694"/>
    </location>
</feature>
<proteinExistence type="inferred from homology"/>
<dbReference type="PRINTS" id="PR00743">
    <property type="entry name" value="GLHYDRLASE36"/>
</dbReference>
<dbReference type="InterPro" id="IPR031704">
    <property type="entry name" value="Glyco_hydro_36_N"/>
</dbReference>
<keyword evidence="11" id="KW-1185">Reference proteome</keyword>
<dbReference type="PANTHER" id="PTHR43053">
    <property type="entry name" value="GLYCOSIDASE FAMILY 31"/>
    <property type="match status" value="1"/>
</dbReference>
<dbReference type="OrthoDB" id="9758822at2"/>
<organism evidence="10 11">
    <name type="scientific">Streptomyces jumonjinensis</name>
    <dbReference type="NCBI Taxonomy" id="1945"/>
    <lineage>
        <taxon>Bacteria</taxon>
        <taxon>Bacillati</taxon>
        <taxon>Actinomycetota</taxon>
        <taxon>Actinomycetes</taxon>
        <taxon>Kitasatosporales</taxon>
        <taxon>Streptomycetaceae</taxon>
        <taxon>Streptomyces</taxon>
    </lineage>
</organism>
<dbReference type="GO" id="GO:0004557">
    <property type="term" value="F:alpha-galactosidase activity"/>
    <property type="evidence" value="ECO:0007669"/>
    <property type="project" value="UniProtKB-UniRule"/>
</dbReference>
<sequence>MIESTGDGRTWVLSGPTSGYAIGLTDADELLHLHWGPRIAVEDAEALAAQAPPPYRPFESPLDGHEEYPVEGGPRFVRPALSLRTPGVRGTEWSFAAAETDGDELRLRFTDALHALGLTLHYRMRDDADVVERWVTVAHEGPGAELEILRADAAVWTLPRRDSWRLGQLHGRWAAESRLVRAELTYGEKIIGSRRGHTGHQHLPWVALDADGESTEERGEVYGCALGWSGSWRIAVQHLPDGQVQITGGAGHDDSGLLRLAPGDSYTSPVFAGLWSAGGFGGASQAWHAWQLARVIPDAAAERPVLYNSWEATGFDISEERQRALARRAAAMGVELFVVDDAWFGARTSDRAGLGDWTPNPERFPRGLAPLADEVHALGMDFGIWVEPEMVNPDSDLYRAHPDWVQHHPGRTRTEYRNQLVLNLARPDVREHLWRQLDQLLGSAPIDYVKWDFNRCFTDPGWPGEEYPQRLWVEHVHALYGLLDRLRAAHPGVVFESCSGGGGRIDLGILSRTDQVWTSDNTDPLDRLAIQHGFSQLHPARVMAAWVTDSPQTQLNGRRSSLRFRFVSAMAGVLGIGGDLTRWSEEELTEARGWVELYRRIRPLVQHGELHRLRAPGGGLSAVQFLRGEETVVLAWLQAQHYGEPPPPLRLRGLDPAAAYECLESGAVHRGAVLAHQGLHTGLTGDLDAAVIRLRRRSS</sequence>
<evidence type="ECO:0000256" key="7">
    <source>
        <dbReference type="PIRSR" id="PIRSR005536-2"/>
    </source>
</evidence>
<dbReference type="SUPFAM" id="SSF51445">
    <property type="entry name" value="(Trans)glycosidases"/>
    <property type="match status" value="1"/>
</dbReference>
<evidence type="ECO:0000256" key="3">
    <source>
        <dbReference type="ARBA" id="ARBA00022801"/>
    </source>
</evidence>
<evidence type="ECO:0000256" key="5">
    <source>
        <dbReference type="PIRNR" id="PIRNR005536"/>
    </source>
</evidence>
<dbReference type="PANTHER" id="PTHR43053:SF3">
    <property type="entry name" value="ALPHA-GALACTOSIDASE C-RELATED"/>
    <property type="match status" value="1"/>
</dbReference>
<feature type="binding site" evidence="7">
    <location>
        <begin position="340"/>
        <end position="341"/>
    </location>
    <ligand>
        <name>substrate</name>
    </ligand>
</feature>
<feature type="binding site" evidence="7">
    <location>
        <position position="498"/>
    </location>
    <ligand>
        <name>substrate</name>
    </ligand>
</feature>
<keyword evidence="4 5" id="KW-0326">Glycosidase</keyword>
<gene>
    <name evidence="10" type="ORF">FF041_03785</name>
</gene>
<dbReference type="Pfam" id="PF16875">
    <property type="entry name" value="Glyco_hydro_36N"/>
    <property type="match status" value="1"/>
</dbReference>
<name>A0A646KAW2_STRJU</name>
<dbReference type="InterPro" id="IPR017853">
    <property type="entry name" value="GH"/>
</dbReference>
<dbReference type="InterPro" id="IPR031705">
    <property type="entry name" value="Glyco_hydro_36_C"/>
</dbReference>
<feature type="binding site" evidence="7">
    <location>
        <position position="417"/>
    </location>
    <ligand>
        <name>substrate</name>
    </ligand>
</feature>
<comment type="caution">
    <text evidence="10">The sequence shown here is derived from an EMBL/GenBank/DDBJ whole genome shotgun (WGS) entry which is preliminary data.</text>
</comment>
<dbReference type="Pfam" id="PF16874">
    <property type="entry name" value="Glyco_hydro_36C"/>
    <property type="match status" value="1"/>
</dbReference>
<keyword evidence="3 5" id="KW-0378">Hydrolase</keyword>
<evidence type="ECO:0000256" key="4">
    <source>
        <dbReference type="ARBA" id="ARBA00023295"/>
    </source>
</evidence>
<dbReference type="InterPro" id="IPR050985">
    <property type="entry name" value="Alpha-glycosidase_related"/>
</dbReference>
<feature type="active site" description="Nucleophile" evidence="6">
    <location>
        <position position="452"/>
    </location>
</feature>
<evidence type="ECO:0000256" key="6">
    <source>
        <dbReference type="PIRSR" id="PIRSR005536-1"/>
    </source>
</evidence>
<dbReference type="Proteomes" id="UP000419138">
    <property type="component" value="Unassembled WGS sequence"/>
</dbReference>
<accession>A0A646KAW2</accession>
<dbReference type="Gene3D" id="3.20.20.70">
    <property type="entry name" value="Aldolase class I"/>
    <property type="match status" value="1"/>
</dbReference>
<dbReference type="InterPro" id="IPR038417">
    <property type="entry name" value="Alpga-gal_N_sf"/>
</dbReference>
<feature type="active site" description="Proton donor" evidence="6">
    <location>
        <position position="520"/>
    </location>
</feature>
<evidence type="ECO:0000259" key="9">
    <source>
        <dbReference type="Pfam" id="PF16875"/>
    </source>
</evidence>
<comment type="similarity">
    <text evidence="5">Belongs to the glycosyl hydrolase.</text>
</comment>
<evidence type="ECO:0000313" key="10">
    <source>
        <dbReference type="EMBL" id="MQS99354.1"/>
    </source>
</evidence>
<dbReference type="InterPro" id="IPR013780">
    <property type="entry name" value="Glyco_hydro_b"/>
</dbReference>
<evidence type="ECO:0000256" key="2">
    <source>
        <dbReference type="ARBA" id="ARBA00012755"/>
    </source>
</evidence>
<dbReference type="CDD" id="cd14791">
    <property type="entry name" value="GH36"/>
    <property type="match status" value="1"/>
</dbReference>
<dbReference type="AlphaFoldDB" id="A0A646KAW2"/>
<comment type="catalytic activity">
    <reaction evidence="1 5">
        <text>Hydrolysis of terminal, non-reducing alpha-D-galactose residues in alpha-D-galactosides, including galactose oligosaccharides, galactomannans and galactolipids.</text>
        <dbReference type="EC" id="3.2.1.22"/>
    </reaction>
</comment>
<dbReference type="RefSeq" id="WP_153521019.1">
    <property type="nucleotide sequence ID" value="NZ_JBEPDZ010000034.1"/>
</dbReference>
<protein>
    <recommendedName>
        <fullName evidence="2 5">Alpha-galactosidase</fullName>
        <ecNumber evidence="2 5">3.2.1.22</ecNumber>
    </recommendedName>
</protein>
<dbReference type="InterPro" id="IPR002252">
    <property type="entry name" value="Glyco_hydro_36"/>
</dbReference>
<feature type="domain" description="Glycosyl hydrolase family 36 N-terminal" evidence="9">
    <location>
        <begin position="29"/>
        <end position="260"/>
    </location>
</feature>
<reference evidence="10 11" key="1">
    <citation type="submission" date="2019-05" db="EMBL/GenBank/DDBJ databases">
        <title>Comparative genomics and metabolomics analyses of clavulanic acid producing Streptomyces species provides insight into specialized metabolism and evolution of beta-lactam biosynthetic gene clusters.</title>
        <authorList>
            <person name="Moore M.A."/>
            <person name="Cruz-Morales P."/>
            <person name="Barona Gomez F."/>
            <person name="Kapil T."/>
        </authorList>
    </citation>
    <scope>NUCLEOTIDE SEQUENCE [LARGE SCALE GENOMIC DNA]</scope>
    <source>
        <strain evidence="10 11">NRRL 5741</strain>
    </source>
</reference>
<dbReference type="FunFam" id="3.20.20.70:FF:000118">
    <property type="entry name" value="Alpha-galactosidase"/>
    <property type="match status" value="1"/>
</dbReference>
<dbReference type="InterPro" id="IPR013785">
    <property type="entry name" value="Aldolase_TIM"/>
</dbReference>
<feature type="binding site" evidence="7">
    <location>
        <begin position="450"/>
        <end position="454"/>
    </location>
    <ligand>
        <name>substrate</name>
    </ligand>
</feature>
<evidence type="ECO:0000259" key="8">
    <source>
        <dbReference type="Pfam" id="PF16874"/>
    </source>
</evidence>
<dbReference type="Gene3D" id="2.60.40.1180">
    <property type="entry name" value="Golgi alpha-mannosidase II"/>
    <property type="match status" value="1"/>
</dbReference>